<sequence length="186" mass="21642">MKQTYLIILVLLTSCATKIKAQNTEANEINNAVNSRYISSRKTFTGKLDDIENKDIREKIAKELNRNIDADKAILINYFQRGPNCITYKYNNETYSSMLNNTVNISNRITAEKNAVDFFIYAKDAFHLDLLKDRKDFIQDSGFFQSNVFTIQENCGAFLILKPDGRFMKCYDEDYFTEVDNFLKQK</sequence>
<evidence type="ECO:0000256" key="1">
    <source>
        <dbReference type="SAM" id="SignalP"/>
    </source>
</evidence>
<keyword evidence="3" id="KW-1185">Reference proteome</keyword>
<keyword evidence="1" id="KW-0732">Signal</keyword>
<name>A0ABS9ZSY7_9SPHI</name>
<evidence type="ECO:0000313" key="2">
    <source>
        <dbReference type="EMBL" id="MCJ0741715.1"/>
    </source>
</evidence>
<feature type="signal peptide" evidence="1">
    <location>
        <begin position="1"/>
        <end position="21"/>
    </location>
</feature>
<dbReference type="PROSITE" id="PS51257">
    <property type="entry name" value="PROKAR_LIPOPROTEIN"/>
    <property type="match status" value="1"/>
</dbReference>
<protein>
    <submittedName>
        <fullName evidence="2">Uncharacterized protein</fullName>
    </submittedName>
</protein>
<dbReference type="Proteomes" id="UP001165460">
    <property type="component" value="Unassembled WGS sequence"/>
</dbReference>
<reference evidence="2" key="1">
    <citation type="submission" date="2022-03" db="EMBL/GenBank/DDBJ databases">
        <authorList>
            <person name="Woo C.Y."/>
        </authorList>
    </citation>
    <scope>NUCLEOTIDE SEQUENCE</scope>
    <source>
        <strain evidence="2">CYS-01</strain>
    </source>
</reference>
<accession>A0ABS9ZSY7</accession>
<organism evidence="2 3">
    <name type="scientific">Pedobacter montanisoli</name>
    <dbReference type="NCBI Taxonomy" id="2923277"/>
    <lineage>
        <taxon>Bacteria</taxon>
        <taxon>Pseudomonadati</taxon>
        <taxon>Bacteroidota</taxon>
        <taxon>Sphingobacteriia</taxon>
        <taxon>Sphingobacteriales</taxon>
        <taxon>Sphingobacteriaceae</taxon>
        <taxon>Pedobacter</taxon>
    </lineage>
</organism>
<gene>
    <name evidence="2" type="ORF">MMF97_03250</name>
</gene>
<feature type="chain" id="PRO_5046899757" evidence="1">
    <location>
        <begin position="22"/>
        <end position="186"/>
    </location>
</feature>
<proteinExistence type="predicted"/>
<comment type="caution">
    <text evidence="2">The sequence shown here is derived from an EMBL/GenBank/DDBJ whole genome shotgun (WGS) entry which is preliminary data.</text>
</comment>
<dbReference type="EMBL" id="JALGBH010000001">
    <property type="protein sequence ID" value="MCJ0741715.1"/>
    <property type="molecule type" value="Genomic_DNA"/>
</dbReference>
<dbReference type="RefSeq" id="WP_243359110.1">
    <property type="nucleotide sequence ID" value="NZ_JALGBH010000001.1"/>
</dbReference>
<evidence type="ECO:0000313" key="3">
    <source>
        <dbReference type="Proteomes" id="UP001165460"/>
    </source>
</evidence>